<proteinExistence type="predicted"/>
<dbReference type="Proteomes" id="UP000252104">
    <property type="component" value="Segment"/>
</dbReference>
<reference evidence="1 2" key="1">
    <citation type="submission" date="2018-05" db="EMBL/GenBank/DDBJ databases">
        <title>Characterization Of A New Bacterial Virus From Orangutan (Pongo pygmaeus).</title>
        <authorList>
            <person name="Ahmad Hisham U.B."/>
            <person name="Ramli N.A."/>
            <person name="Mohamad Zawawi N.A."/>
            <person name="Mat Arip Y."/>
        </authorList>
    </citation>
    <scope>NUCLEOTIDE SEQUENCE [LARGE SCALE GENOMIC DNA]</scope>
</reference>
<organism evidence="1 2">
    <name type="scientific">Escherichia phage UB</name>
    <dbReference type="NCBI Taxonomy" id="2268588"/>
    <lineage>
        <taxon>Viruses</taxon>
        <taxon>Duplodnaviria</taxon>
        <taxon>Heunggongvirae</taxon>
        <taxon>Uroviricota</taxon>
        <taxon>Caudoviricetes</taxon>
        <taxon>Asteriusvirus</taxon>
        <taxon>Asteriusvirus PBECO4</taxon>
    </lineage>
</organism>
<accession>A0A2Z5H9A6</accession>
<evidence type="ECO:0000313" key="1">
    <source>
        <dbReference type="EMBL" id="AXC36554.1"/>
    </source>
</evidence>
<dbReference type="InterPro" id="IPR009091">
    <property type="entry name" value="RCC1/BLIP-II"/>
</dbReference>
<protein>
    <submittedName>
        <fullName evidence="1">Regulator of chromosome condensation</fullName>
    </submittedName>
</protein>
<evidence type="ECO:0000313" key="2">
    <source>
        <dbReference type="Proteomes" id="UP000252104"/>
    </source>
</evidence>
<dbReference type="SUPFAM" id="SSF50985">
    <property type="entry name" value="RCC1/BLIP-II"/>
    <property type="match status" value="1"/>
</dbReference>
<sequence>MLPFPRMIKYANKMKVPEVKEIFIYNGYSASVIPATALLLLYKNGDLMGIGGTSSQNYGFGNGVPNAKVKEWTLIYQNVKRFRTAQGSFNLIQTEDNKFYYSGVGRAIGTGLSTVSTYTDCTSYFTSVFNATQLSQIKDIQIVGEGIFVLLQNGTLYGMGANTQGYFGNNTTTRLSTFTSINTNVDSVKTGSSAVIVQKIDKTLWVTGQNTWGSLGISNGETNIRVWTQMGALANNTVIHYELGGSASWVVSKHNTNNTYTVRASGIQSEGNLGNGSAASSGTVLSTISTLPISDNMEMKSNSLTYGGLTVKTTNSLYMCGINTYGRLGRGNTTSSTTFVVPVDAPKVGSIELFCPSECTNVYMDNQGDVYLSGYIPQATGTTVSDYYTKFQLYKIPSRGI</sequence>
<dbReference type="Gene3D" id="2.130.10.30">
    <property type="entry name" value="Regulator of chromosome condensation 1/beta-lactamase-inhibitor protein II"/>
    <property type="match status" value="2"/>
</dbReference>
<dbReference type="EMBL" id="MH383160">
    <property type="protein sequence ID" value="AXC36554.1"/>
    <property type="molecule type" value="Genomic_DNA"/>
</dbReference>
<name>A0A2Z5H9A6_9CAUD</name>
<reference evidence="2" key="2">
    <citation type="submission" date="2018-05" db="EMBL/GenBank/DDBJ databases">
        <title>Genome Assembly Of Bacteriophage Specific To Escherichia coli 0157:H7.</title>
        <authorList>
            <person name="Ahmad Hisham U.B."/>
            <person name="Ramli N.A."/>
            <person name="Mohamad Zawawi N.A."/>
            <person name="Mat Arip Y."/>
        </authorList>
    </citation>
    <scope>NUCLEOTIDE SEQUENCE [LARGE SCALE GENOMIC DNA]</scope>
</reference>